<proteinExistence type="inferred from homology"/>
<sequence length="188" mass="21928">MSDKSEIQEFADLLSNYKKGFIYFAYSFIGDQMAAEDIVLESLMNYWENRSKLAPDSNIRAYILTVIKNKCLNYLQHQRTREEAESYIQASDTWELNLHISTLEAINPGKIFSDEIQKIVDETLITLPEQTRIIFMKSRYDNLSHKEIAEQMGLSTKSIEFHITKALKVLRIALKDYFPGFLLLLKLF</sequence>
<feature type="domain" description="RNA polymerase sigma factor 70 region 4 type 2" evidence="6">
    <location>
        <begin position="119"/>
        <end position="168"/>
    </location>
</feature>
<accession>A0ABR6KTC4</accession>
<comment type="similarity">
    <text evidence="1">Belongs to the sigma-70 factor family. ECF subfamily.</text>
</comment>
<comment type="caution">
    <text evidence="7">The sequence shown here is derived from an EMBL/GenBank/DDBJ whole genome shotgun (WGS) entry which is preliminary data.</text>
</comment>
<feature type="domain" description="RNA polymerase sigma-70 region 2" evidence="5">
    <location>
        <begin position="16"/>
        <end position="79"/>
    </location>
</feature>
<dbReference type="InterPro" id="IPR039425">
    <property type="entry name" value="RNA_pol_sigma-70-like"/>
</dbReference>
<evidence type="ECO:0000256" key="2">
    <source>
        <dbReference type="ARBA" id="ARBA00023015"/>
    </source>
</evidence>
<evidence type="ECO:0000259" key="6">
    <source>
        <dbReference type="Pfam" id="PF08281"/>
    </source>
</evidence>
<dbReference type="Proteomes" id="UP000533637">
    <property type="component" value="Unassembled WGS sequence"/>
</dbReference>
<evidence type="ECO:0000313" key="8">
    <source>
        <dbReference type="Proteomes" id="UP000533637"/>
    </source>
</evidence>
<dbReference type="InterPro" id="IPR036388">
    <property type="entry name" value="WH-like_DNA-bd_sf"/>
</dbReference>
<keyword evidence="3" id="KW-0731">Sigma factor</keyword>
<evidence type="ECO:0000256" key="3">
    <source>
        <dbReference type="ARBA" id="ARBA00023082"/>
    </source>
</evidence>
<dbReference type="SUPFAM" id="SSF88946">
    <property type="entry name" value="Sigma2 domain of RNA polymerase sigma factors"/>
    <property type="match status" value="1"/>
</dbReference>
<dbReference type="InterPro" id="IPR007627">
    <property type="entry name" value="RNA_pol_sigma70_r2"/>
</dbReference>
<dbReference type="NCBIfam" id="TIGR02985">
    <property type="entry name" value="Sig70_bacteroi1"/>
    <property type="match status" value="1"/>
</dbReference>
<evidence type="ECO:0000256" key="4">
    <source>
        <dbReference type="ARBA" id="ARBA00023163"/>
    </source>
</evidence>
<name>A0ABR6KTC4_9BACT</name>
<dbReference type="RefSeq" id="WP_122375584.1">
    <property type="nucleotide sequence ID" value="NZ_BMPB01000014.1"/>
</dbReference>
<dbReference type="NCBIfam" id="TIGR02937">
    <property type="entry name" value="sigma70-ECF"/>
    <property type="match status" value="1"/>
</dbReference>
<dbReference type="InterPro" id="IPR013324">
    <property type="entry name" value="RNA_pol_sigma_r3/r4-like"/>
</dbReference>
<dbReference type="InterPro" id="IPR013249">
    <property type="entry name" value="RNA_pol_sigma70_r4_t2"/>
</dbReference>
<dbReference type="InterPro" id="IPR013325">
    <property type="entry name" value="RNA_pol_sigma_r2"/>
</dbReference>
<dbReference type="PANTHER" id="PTHR43133:SF46">
    <property type="entry name" value="RNA POLYMERASE SIGMA-70 FACTOR ECF SUBFAMILY"/>
    <property type="match status" value="1"/>
</dbReference>
<keyword evidence="2" id="KW-0805">Transcription regulation</keyword>
<dbReference type="PANTHER" id="PTHR43133">
    <property type="entry name" value="RNA POLYMERASE ECF-TYPE SIGMA FACTO"/>
    <property type="match status" value="1"/>
</dbReference>
<gene>
    <name evidence="7" type="ORF">GGQ57_004090</name>
</gene>
<evidence type="ECO:0000259" key="5">
    <source>
        <dbReference type="Pfam" id="PF04542"/>
    </source>
</evidence>
<dbReference type="SUPFAM" id="SSF88659">
    <property type="entry name" value="Sigma3 and sigma4 domains of RNA polymerase sigma factors"/>
    <property type="match status" value="1"/>
</dbReference>
<dbReference type="InterPro" id="IPR014284">
    <property type="entry name" value="RNA_pol_sigma-70_dom"/>
</dbReference>
<keyword evidence="8" id="KW-1185">Reference proteome</keyword>
<dbReference type="EMBL" id="JACHOC010000009">
    <property type="protein sequence ID" value="MBB4624162.1"/>
    <property type="molecule type" value="Genomic_DNA"/>
</dbReference>
<dbReference type="Pfam" id="PF08281">
    <property type="entry name" value="Sigma70_r4_2"/>
    <property type="match status" value="1"/>
</dbReference>
<dbReference type="Gene3D" id="1.10.10.10">
    <property type="entry name" value="Winged helix-like DNA-binding domain superfamily/Winged helix DNA-binding domain"/>
    <property type="match status" value="1"/>
</dbReference>
<keyword evidence="4" id="KW-0804">Transcription</keyword>
<dbReference type="Pfam" id="PF04542">
    <property type="entry name" value="Sigma70_r2"/>
    <property type="match status" value="1"/>
</dbReference>
<evidence type="ECO:0000313" key="7">
    <source>
        <dbReference type="EMBL" id="MBB4624162.1"/>
    </source>
</evidence>
<protein>
    <submittedName>
        <fullName evidence="7">RNA polymerase sigma-70 factor (ECF subfamily)</fullName>
    </submittedName>
</protein>
<dbReference type="InterPro" id="IPR014327">
    <property type="entry name" value="RNA_pol_sigma70_bacteroid"/>
</dbReference>
<dbReference type="Gene3D" id="1.10.1740.10">
    <property type="match status" value="1"/>
</dbReference>
<evidence type="ECO:0000256" key="1">
    <source>
        <dbReference type="ARBA" id="ARBA00010641"/>
    </source>
</evidence>
<organism evidence="7 8">
    <name type="scientific">Parabacteroides faecis</name>
    <dbReference type="NCBI Taxonomy" id="1217282"/>
    <lineage>
        <taxon>Bacteria</taxon>
        <taxon>Pseudomonadati</taxon>
        <taxon>Bacteroidota</taxon>
        <taxon>Bacteroidia</taxon>
        <taxon>Bacteroidales</taxon>
        <taxon>Tannerellaceae</taxon>
        <taxon>Parabacteroides</taxon>
    </lineage>
</organism>
<reference evidence="7 8" key="1">
    <citation type="submission" date="2020-08" db="EMBL/GenBank/DDBJ databases">
        <title>Genomic Encyclopedia of Type Strains, Phase IV (KMG-IV): sequencing the most valuable type-strain genomes for metagenomic binning, comparative biology and taxonomic classification.</title>
        <authorList>
            <person name="Goeker M."/>
        </authorList>
    </citation>
    <scope>NUCLEOTIDE SEQUENCE [LARGE SCALE GENOMIC DNA]</scope>
    <source>
        <strain evidence="7 8">DSM 102983</strain>
    </source>
</reference>